<keyword evidence="2" id="KW-1185">Reference proteome</keyword>
<evidence type="ECO:0000313" key="2">
    <source>
        <dbReference type="Proteomes" id="UP000002770"/>
    </source>
</evidence>
<reference evidence="1 2" key="1">
    <citation type="journal article" date="2011" name="BMC Genomics">
        <title>Insight into cross-talk between intra-amoebal pathogens.</title>
        <authorList>
            <person name="Gimenez G."/>
            <person name="Bertelli C."/>
            <person name="Moliner C."/>
            <person name="Robert C."/>
            <person name="Raoult D."/>
            <person name="Fournier P.E."/>
            <person name="Greub G."/>
        </authorList>
    </citation>
    <scope>NUCLEOTIDE SEQUENCE [LARGE SCALE GENOMIC DNA]</scope>
    <source>
        <strain evidence="1 2">LLAP12</strain>
    </source>
</reference>
<accession>G9ESN4</accession>
<dbReference type="HOGENOM" id="CLU_205888_0_0_6"/>
<proteinExistence type="predicted"/>
<protein>
    <submittedName>
        <fullName evidence="1">Uncharacterized protein</fullName>
    </submittedName>
</protein>
<dbReference type="RefSeq" id="WP_006872184.1">
    <property type="nucleotide sequence ID" value="NZ_JH413846.1"/>
</dbReference>
<dbReference type="Proteomes" id="UP000002770">
    <property type="component" value="Unassembled WGS sequence"/>
</dbReference>
<sequence length="65" mass="7710">MIIPTLKQFSKHELIHLLMECAKHLEQAYQETLDRELWRVAVQASFASEFLQFEVCGQEKNYTTH</sequence>
<name>G9ESN4_9GAMM</name>
<dbReference type="EMBL" id="JH413846">
    <property type="protein sequence ID" value="EHL29715.1"/>
    <property type="molecule type" value="Genomic_DNA"/>
</dbReference>
<dbReference type="eggNOG" id="ENOG5031EP7">
    <property type="taxonomic scope" value="Bacteria"/>
</dbReference>
<dbReference type="STRING" id="658187.LDG_8305"/>
<gene>
    <name evidence="1" type="ORF">LDG_8305</name>
</gene>
<dbReference type="AlphaFoldDB" id="G9ESN4"/>
<evidence type="ECO:0000313" key="1">
    <source>
        <dbReference type="EMBL" id="EHL29715.1"/>
    </source>
</evidence>
<dbReference type="InParanoid" id="G9ESN4"/>
<organism evidence="1 2">
    <name type="scientific">Legionella drancourtii LLAP12</name>
    <dbReference type="NCBI Taxonomy" id="658187"/>
    <lineage>
        <taxon>Bacteria</taxon>
        <taxon>Pseudomonadati</taxon>
        <taxon>Pseudomonadota</taxon>
        <taxon>Gammaproteobacteria</taxon>
        <taxon>Legionellales</taxon>
        <taxon>Legionellaceae</taxon>
        <taxon>Legionella</taxon>
    </lineage>
</organism>